<feature type="region of interest" description="Disordered" evidence="1">
    <location>
        <begin position="141"/>
        <end position="201"/>
    </location>
</feature>
<accession>A0A6H5HJI8</accession>
<keyword evidence="3" id="KW-1185">Reference proteome</keyword>
<evidence type="ECO:0000313" key="2">
    <source>
        <dbReference type="EMBL" id="CAB0014319.1"/>
    </source>
</evidence>
<evidence type="ECO:0000313" key="3">
    <source>
        <dbReference type="Proteomes" id="UP000479000"/>
    </source>
</evidence>
<dbReference type="EMBL" id="CADCXU010027692">
    <property type="protein sequence ID" value="CAB0014319.1"/>
    <property type="molecule type" value="Genomic_DNA"/>
</dbReference>
<reference evidence="2 3" key="1">
    <citation type="submission" date="2020-02" db="EMBL/GenBank/DDBJ databases">
        <authorList>
            <person name="Ferguson B K."/>
        </authorList>
    </citation>
    <scope>NUCLEOTIDE SEQUENCE [LARGE SCALE GENOMIC DNA]</scope>
</reference>
<name>A0A6H5HJI8_9HEMI</name>
<evidence type="ECO:0000256" key="1">
    <source>
        <dbReference type="SAM" id="MobiDB-lite"/>
    </source>
</evidence>
<gene>
    <name evidence="2" type="ORF">NTEN_LOCUS18756</name>
</gene>
<protein>
    <submittedName>
        <fullName evidence="2">Uncharacterized protein</fullName>
    </submittedName>
</protein>
<dbReference type="AlphaFoldDB" id="A0A6H5HJI8"/>
<feature type="compositionally biased region" description="Pro residues" evidence="1">
    <location>
        <begin position="169"/>
        <end position="180"/>
    </location>
</feature>
<feature type="compositionally biased region" description="Pro residues" evidence="1">
    <location>
        <begin position="187"/>
        <end position="199"/>
    </location>
</feature>
<dbReference type="Proteomes" id="UP000479000">
    <property type="component" value="Unassembled WGS sequence"/>
</dbReference>
<proteinExistence type="predicted"/>
<organism evidence="2 3">
    <name type="scientific">Nesidiocoris tenuis</name>
    <dbReference type="NCBI Taxonomy" id="355587"/>
    <lineage>
        <taxon>Eukaryota</taxon>
        <taxon>Metazoa</taxon>
        <taxon>Ecdysozoa</taxon>
        <taxon>Arthropoda</taxon>
        <taxon>Hexapoda</taxon>
        <taxon>Insecta</taxon>
        <taxon>Pterygota</taxon>
        <taxon>Neoptera</taxon>
        <taxon>Paraneoptera</taxon>
        <taxon>Hemiptera</taxon>
        <taxon>Heteroptera</taxon>
        <taxon>Panheteroptera</taxon>
        <taxon>Cimicomorpha</taxon>
        <taxon>Miridae</taxon>
        <taxon>Dicyphina</taxon>
        <taxon>Nesidiocoris</taxon>
    </lineage>
</organism>
<sequence>MVPKDSRPTWNIRIRLTRQMFLEGSVSPLTNDCGFSPETQAPAHLPSTSYSLAPLQLKHCARYCRRSLTHVRGTHTQVLVEDPRLFCNHSLDYAANSGHFLMPTWTKLSDQKCLELILATITITNYTITITANTITIATKPTPSPTPTTMVVHHQNQHQKIKLELKQSPSPPPPPPPPPKTTTTTPLLPPPPPPPPPPLLVFKMKNFKTTKFAAVTE</sequence>